<name>A0A4Y2CBK7_ARAVE</name>
<comment type="caution">
    <text evidence="2">The sequence shown here is derived from an EMBL/GenBank/DDBJ whole genome shotgun (WGS) entry which is preliminary data.</text>
</comment>
<feature type="transmembrane region" description="Helical" evidence="1">
    <location>
        <begin position="20"/>
        <end position="39"/>
    </location>
</feature>
<protein>
    <submittedName>
        <fullName evidence="2">Uncharacterized protein</fullName>
    </submittedName>
</protein>
<dbReference type="AlphaFoldDB" id="A0A4Y2CBK7"/>
<keyword evidence="1" id="KW-0812">Transmembrane</keyword>
<evidence type="ECO:0000313" key="3">
    <source>
        <dbReference type="Proteomes" id="UP000499080"/>
    </source>
</evidence>
<organism evidence="2 3">
    <name type="scientific">Araneus ventricosus</name>
    <name type="common">Orbweaver spider</name>
    <name type="synonym">Epeira ventricosa</name>
    <dbReference type="NCBI Taxonomy" id="182803"/>
    <lineage>
        <taxon>Eukaryota</taxon>
        <taxon>Metazoa</taxon>
        <taxon>Ecdysozoa</taxon>
        <taxon>Arthropoda</taxon>
        <taxon>Chelicerata</taxon>
        <taxon>Arachnida</taxon>
        <taxon>Araneae</taxon>
        <taxon>Araneomorphae</taxon>
        <taxon>Entelegynae</taxon>
        <taxon>Araneoidea</taxon>
        <taxon>Araneidae</taxon>
        <taxon>Araneus</taxon>
    </lineage>
</organism>
<dbReference type="EMBL" id="BGPR01000172">
    <property type="protein sequence ID" value="GBM01733.1"/>
    <property type="molecule type" value="Genomic_DNA"/>
</dbReference>
<keyword evidence="1" id="KW-0472">Membrane</keyword>
<dbReference type="OrthoDB" id="5296287at2759"/>
<sequence length="110" mass="12642">MDLFTAIGSFGPWQRNIVVIFFYVNLIGIWQNLAMTFFAPNIPFRCIEPSDGLEDFNETAFDNSCEAPVNNTNTSVSCTRWQYDNSSYPETIVSKVRFSKEFICRFQSPS</sequence>
<dbReference type="Proteomes" id="UP000499080">
    <property type="component" value="Unassembled WGS sequence"/>
</dbReference>
<keyword evidence="3" id="KW-1185">Reference proteome</keyword>
<accession>A0A4Y2CBK7</accession>
<evidence type="ECO:0000256" key="1">
    <source>
        <dbReference type="SAM" id="Phobius"/>
    </source>
</evidence>
<evidence type="ECO:0000313" key="2">
    <source>
        <dbReference type="EMBL" id="GBM01733.1"/>
    </source>
</evidence>
<keyword evidence="1" id="KW-1133">Transmembrane helix</keyword>
<gene>
    <name evidence="2" type="ORF">AVEN_271974_1</name>
</gene>
<proteinExistence type="predicted"/>
<reference evidence="2 3" key="1">
    <citation type="journal article" date="2019" name="Sci. Rep.">
        <title>Orb-weaving spider Araneus ventricosus genome elucidates the spidroin gene catalogue.</title>
        <authorList>
            <person name="Kono N."/>
            <person name="Nakamura H."/>
            <person name="Ohtoshi R."/>
            <person name="Moran D.A.P."/>
            <person name="Shinohara A."/>
            <person name="Yoshida Y."/>
            <person name="Fujiwara M."/>
            <person name="Mori M."/>
            <person name="Tomita M."/>
            <person name="Arakawa K."/>
        </authorList>
    </citation>
    <scope>NUCLEOTIDE SEQUENCE [LARGE SCALE GENOMIC DNA]</scope>
</reference>